<dbReference type="RefSeq" id="WP_013118444.1">
    <property type="nucleotide sequence ID" value="NC_014151.1"/>
</dbReference>
<proteinExistence type="predicted"/>
<keyword evidence="2" id="KW-1185">Reference proteome</keyword>
<protein>
    <submittedName>
        <fullName evidence="1">Uncharacterized protein</fullName>
    </submittedName>
</protein>
<dbReference type="AlphaFoldDB" id="D5UM07"/>
<name>D5UM07_CELFN</name>
<evidence type="ECO:0000313" key="2">
    <source>
        <dbReference type="Proteomes" id="UP000000849"/>
    </source>
</evidence>
<dbReference type="KEGG" id="cfl:Cfla_3231"/>
<accession>D5UM07</accession>
<dbReference type="HOGENOM" id="CLU_3214040_0_0_11"/>
<evidence type="ECO:0000313" key="1">
    <source>
        <dbReference type="EMBL" id="ADG76113.1"/>
    </source>
</evidence>
<reference evidence="1 2" key="1">
    <citation type="journal article" date="2010" name="Stand. Genomic Sci.">
        <title>Complete genome sequence of Cellulomonas flavigena type strain (134).</title>
        <authorList>
            <person name="Abt B."/>
            <person name="Foster B."/>
            <person name="Lapidus A."/>
            <person name="Clum A."/>
            <person name="Sun H."/>
            <person name="Pukall R."/>
            <person name="Lucas S."/>
            <person name="Glavina Del Rio T."/>
            <person name="Nolan M."/>
            <person name="Tice H."/>
            <person name="Cheng J.F."/>
            <person name="Pitluck S."/>
            <person name="Liolios K."/>
            <person name="Ivanova N."/>
            <person name="Mavromatis K."/>
            <person name="Ovchinnikova G."/>
            <person name="Pati A."/>
            <person name="Goodwin L."/>
            <person name="Chen A."/>
            <person name="Palaniappan K."/>
            <person name="Land M."/>
            <person name="Hauser L."/>
            <person name="Chang Y.J."/>
            <person name="Jeffries C.D."/>
            <person name="Rohde M."/>
            <person name="Goker M."/>
            <person name="Woyke T."/>
            <person name="Bristow J."/>
            <person name="Eisen J.A."/>
            <person name="Markowitz V."/>
            <person name="Hugenholtz P."/>
            <person name="Kyrpides N.C."/>
            <person name="Klenk H.P."/>
        </authorList>
    </citation>
    <scope>NUCLEOTIDE SEQUENCE [LARGE SCALE GENOMIC DNA]</scope>
    <source>
        <strain evidence="2">ATCC 482 / DSM 20109 / BCRC 11376 / JCM 18109 / NBRC 3775 / NCIMB 8073 / NRS 134</strain>
    </source>
</reference>
<dbReference type="STRING" id="446466.Cfla_3231"/>
<sequence length="44" mass="4335">MHALRRTAHVVGAVVLGAGLAFAAQPALLTDLARPVVAAMLGAG</sequence>
<gene>
    <name evidence="1" type="ordered locus">Cfla_3231</name>
</gene>
<dbReference type="EMBL" id="CP001964">
    <property type="protein sequence ID" value="ADG76113.1"/>
    <property type="molecule type" value="Genomic_DNA"/>
</dbReference>
<dbReference type="Proteomes" id="UP000000849">
    <property type="component" value="Chromosome"/>
</dbReference>
<organism evidence="1 2">
    <name type="scientific">Cellulomonas flavigena (strain ATCC 482 / DSM 20109 / BCRC 11376 / JCM 18109 / NBRC 3775 / NCIMB 8073 / NRS 134)</name>
    <dbReference type="NCBI Taxonomy" id="446466"/>
    <lineage>
        <taxon>Bacteria</taxon>
        <taxon>Bacillati</taxon>
        <taxon>Actinomycetota</taxon>
        <taxon>Actinomycetes</taxon>
        <taxon>Micrococcales</taxon>
        <taxon>Cellulomonadaceae</taxon>
        <taxon>Cellulomonas</taxon>
    </lineage>
</organism>